<evidence type="ECO:0000313" key="1">
    <source>
        <dbReference type="EMBL" id="MCX8522757.1"/>
    </source>
</evidence>
<evidence type="ECO:0008006" key="3">
    <source>
        <dbReference type="Google" id="ProtNLM"/>
    </source>
</evidence>
<dbReference type="InterPro" id="IPR058074">
    <property type="entry name" value="Bacteriocin-like"/>
</dbReference>
<comment type="caution">
    <text evidence="1">The sequence shown here is derived from an EMBL/GenBank/DDBJ whole genome shotgun (WGS) entry which is preliminary data.</text>
</comment>
<reference evidence="1" key="1">
    <citation type="submission" date="2022-10" db="EMBL/GenBank/DDBJ databases">
        <title>Chryseobacterium sp. nov., a novel bacterial species.</title>
        <authorList>
            <person name="Cao Y."/>
        </authorList>
    </citation>
    <scope>NUCLEOTIDE SEQUENCE</scope>
    <source>
        <strain evidence="1">CCTCC AB2015118</strain>
    </source>
</reference>
<dbReference type="Proteomes" id="UP001073122">
    <property type="component" value="Unassembled WGS sequence"/>
</dbReference>
<protein>
    <recommendedName>
        <fullName evidence="3">Bacteriocin-type signal sequence-containing protein</fullName>
    </recommendedName>
</protein>
<keyword evidence="2" id="KW-1185">Reference proteome</keyword>
<proteinExistence type="predicted"/>
<evidence type="ECO:0000313" key="2">
    <source>
        <dbReference type="Proteomes" id="UP001073122"/>
    </source>
</evidence>
<dbReference type="EMBL" id="JAOVZW010000001">
    <property type="protein sequence ID" value="MCX8522757.1"/>
    <property type="molecule type" value="Genomic_DNA"/>
</dbReference>
<accession>A0ABT3XKV0</accession>
<gene>
    <name evidence="1" type="ORF">OF897_02330</name>
</gene>
<sequence>MKKLSRQDLKSVNGGIDNQKKCCARDTCGNCVYWVPNNQICPSVIIPAC</sequence>
<name>A0ABT3XKV0_9FLAO</name>
<organism evidence="1 2">
    <name type="scientific">Chryseobacterium formosus</name>
    <dbReference type="NCBI Taxonomy" id="1537363"/>
    <lineage>
        <taxon>Bacteria</taxon>
        <taxon>Pseudomonadati</taxon>
        <taxon>Bacteroidota</taxon>
        <taxon>Flavobacteriia</taxon>
        <taxon>Flavobacteriales</taxon>
        <taxon>Weeksellaceae</taxon>
        <taxon>Chryseobacterium group</taxon>
        <taxon>Chryseobacterium</taxon>
    </lineage>
</organism>
<dbReference type="NCBIfam" id="NF047798">
    <property type="entry name" value="leader_Chryseo"/>
    <property type="match status" value="1"/>
</dbReference>